<reference evidence="7 8" key="1">
    <citation type="journal article" date="2018" name="Mycol. Prog.">
        <title>Coniella lustricola, a new species from submerged detritus.</title>
        <authorList>
            <person name="Raudabaugh D.B."/>
            <person name="Iturriaga T."/>
            <person name="Carver A."/>
            <person name="Mondo S."/>
            <person name="Pangilinan J."/>
            <person name="Lipzen A."/>
            <person name="He G."/>
            <person name="Amirebrahimi M."/>
            <person name="Grigoriev I.V."/>
            <person name="Miller A.N."/>
        </authorList>
    </citation>
    <scope>NUCLEOTIDE SEQUENCE [LARGE SCALE GENOMIC DNA]</scope>
    <source>
        <strain evidence="7 8">B22-T-1</strain>
    </source>
</reference>
<feature type="compositionally biased region" description="Polar residues" evidence="5">
    <location>
        <begin position="21"/>
        <end position="36"/>
    </location>
</feature>
<dbReference type="PANTHER" id="PTHR24341">
    <property type="entry name" value="HOMEOBOX PROTEIN ENGRAILED"/>
    <property type="match status" value="1"/>
</dbReference>
<dbReference type="PANTHER" id="PTHR24341:SF6">
    <property type="entry name" value="HOMEOBOX PROTEIN INVECTED"/>
    <property type="match status" value="1"/>
</dbReference>
<feature type="region of interest" description="Disordered" evidence="5">
    <location>
        <begin position="203"/>
        <end position="285"/>
    </location>
</feature>
<feature type="compositionally biased region" description="Low complexity" evidence="5">
    <location>
        <begin position="246"/>
        <end position="257"/>
    </location>
</feature>
<keyword evidence="3 4" id="KW-0371">Homeobox</keyword>
<dbReference type="SUPFAM" id="SSF46689">
    <property type="entry name" value="Homeodomain-like"/>
    <property type="match status" value="1"/>
</dbReference>
<dbReference type="AlphaFoldDB" id="A0A2T2ZTV2"/>
<dbReference type="SMART" id="SM00389">
    <property type="entry name" value="HOX"/>
    <property type="match status" value="1"/>
</dbReference>
<keyword evidence="3 4" id="KW-0238">DNA-binding</keyword>
<feature type="region of interest" description="Disordered" evidence="5">
    <location>
        <begin position="1"/>
        <end position="37"/>
    </location>
</feature>
<evidence type="ECO:0000259" key="6">
    <source>
        <dbReference type="PROSITE" id="PS50071"/>
    </source>
</evidence>
<dbReference type="GO" id="GO:0016586">
    <property type="term" value="C:RSC-type complex"/>
    <property type="evidence" value="ECO:0007669"/>
    <property type="project" value="TreeGrafter"/>
</dbReference>
<dbReference type="Pfam" id="PF00046">
    <property type="entry name" value="Homeodomain"/>
    <property type="match status" value="1"/>
</dbReference>
<dbReference type="GO" id="GO:0006357">
    <property type="term" value="P:regulation of transcription by RNA polymerase II"/>
    <property type="evidence" value="ECO:0007669"/>
    <property type="project" value="TreeGrafter"/>
</dbReference>
<evidence type="ECO:0000256" key="4">
    <source>
        <dbReference type="RuleBase" id="RU000682"/>
    </source>
</evidence>
<feature type="DNA-binding region" description="Homeobox" evidence="3">
    <location>
        <begin position="156"/>
        <end position="208"/>
    </location>
</feature>
<dbReference type="STRING" id="2025994.A0A2T2ZTV2"/>
<proteinExistence type="predicted"/>
<dbReference type="InParanoid" id="A0A2T2ZTV2"/>
<evidence type="ECO:0000313" key="7">
    <source>
        <dbReference type="EMBL" id="PSR76554.1"/>
    </source>
</evidence>
<evidence type="ECO:0000313" key="8">
    <source>
        <dbReference type="Proteomes" id="UP000241462"/>
    </source>
</evidence>
<dbReference type="InterPro" id="IPR009057">
    <property type="entry name" value="Homeodomain-like_sf"/>
</dbReference>
<evidence type="ECO:0000256" key="5">
    <source>
        <dbReference type="SAM" id="MobiDB-lite"/>
    </source>
</evidence>
<dbReference type="Proteomes" id="UP000241462">
    <property type="component" value="Unassembled WGS sequence"/>
</dbReference>
<dbReference type="PROSITE" id="PS50071">
    <property type="entry name" value="HOMEOBOX_2"/>
    <property type="match status" value="1"/>
</dbReference>
<dbReference type="EMBL" id="KZ678702">
    <property type="protein sequence ID" value="PSR76554.1"/>
    <property type="molecule type" value="Genomic_DNA"/>
</dbReference>
<feature type="compositionally biased region" description="Polar residues" evidence="5">
    <location>
        <begin position="259"/>
        <end position="272"/>
    </location>
</feature>
<accession>A0A2T2ZTV2</accession>
<sequence>MDDKVYQHPYHGLSNHDYGSRSLSMSETASGHSLDTTPAMHYRSTVSMAPNQSPTGAGKAGGVHGLDSMGGAVHYQNPVSMWHSMPTQQSNLTAMSMMPPQNQQHSNAAALSLMLQSQQGLRYFPTPLKMFPPTMQQPQGAAQYYHPSVICSKRFSEEEKQKLEKVFTDETQKPSTSRKRQLADELGCPIPKVNNWFQNRRAREKQMHRVQEYEAQQAADKAASADNSLERPVDDNEEDDGDVQANSSDNDSMSDRNQGFKSSGQCSETDMSSAHEEPTMDCSPDAHEASDMIIASHEVDECDDARGVMVNQHLRESSSHGSFHQTPHLAINTTPFQGHHQHQHHHDLLSSSPETFAETHDTNAFDSLQGHLMPGYSSLGHMSGMSVLNSEDNKHTEYFPTSSSSYMAQRTPTITTNMVADNDFDGQHARRTSDLSDYSGFGSLSPDDFPHATPTFAETDAVDNQMCTNASIASRRKTRPPQRLNQTALRDFTNGPKTGIDSTRRSDMIGIIRRVASATGSMSGKISKSGPPVSPLSPRSFDPSILEQLAQQASLNASTASFKQESASVSPVVPTLDQRFLSADHSGFQLRTSSLALNKFEDTMAYSTSSPDYSARDAASNDVRSHGFQSFQTPKFTLDTTRGNVTPDEALTTPGLSQFGSEVEFPMTLSAPRYVESEPATPSMVPVSLSGSAAAVSHAQGYPTLKLETPPQNDMYPWSRSPDQLSAWSGGMGHFGEPQSQTFQFQPNITPQNFNSPTGV</sequence>
<feature type="compositionally biased region" description="Low complexity" evidence="5">
    <location>
        <begin position="215"/>
        <end position="226"/>
    </location>
</feature>
<dbReference type="InterPro" id="IPR050720">
    <property type="entry name" value="Engrailed_Homeobox_TFs"/>
</dbReference>
<gene>
    <name evidence="7" type="ORF">BD289DRAFT_486810</name>
</gene>
<feature type="region of interest" description="Disordered" evidence="5">
    <location>
        <begin position="165"/>
        <end position="186"/>
    </location>
</feature>
<dbReference type="CDD" id="cd00086">
    <property type="entry name" value="homeodomain"/>
    <property type="match status" value="1"/>
</dbReference>
<organism evidence="7 8">
    <name type="scientific">Coniella lustricola</name>
    <dbReference type="NCBI Taxonomy" id="2025994"/>
    <lineage>
        <taxon>Eukaryota</taxon>
        <taxon>Fungi</taxon>
        <taxon>Dikarya</taxon>
        <taxon>Ascomycota</taxon>
        <taxon>Pezizomycotina</taxon>
        <taxon>Sordariomycetes</taxon>
        <taxon>Sordariomycetidae</taxon>
        <taxon>Diaporthales</taxon>
        <taxon>Schizoparmaceae</taxon>
        <taxon>Coniella</taxon>
    </lineage>
</organism>
<evidence type="ECO:0000256" key="3">
    <source>
        <dbReference type="PROSITE-ProRule" id="PRU00108"/>
    </source>
</evidence>
<evidence type="ECO:0000256" key="2">
    <source>
        <dbReference type="ARBA" id="ARBA00023242"/>
    </source>
</evidence>
<dbReference type="InterPro" id="IPR001356">
    <property type="entry name" value="HD"/>
</dbReference>
<keyword evidence="8" id="KW-1185">Reference proteome</keyword>
<protein>
    <recommendedName>
        <fullName evidence="6">Homeobox domain-containing protein</fullName>
    </recommendedName>
</protein>
<feature type="compositionally biased region" description="Basic and acidic residues" evidence="5">
    <location>
        <begin position="273"/>
        <end position="285"/>
    </location>
</feature>
<evidence type="ECO:0000256" key="1">
    <source>
        <dbReference type="ARBA" id="ARBA00004123"/>
    </source>
</evidence>
<dbReference type="OrthoDB" id="6159439at2759"/>
<comment type="subcellular location">
    <subcellularLocation>
        <location evidence="1 3 4">Nucleus</location>
    </subcellularLocation>
</comment>
<keyword evidence="2 3" id="KW-0539">Nucleus</keyword>
<dbReference type="Gene3D" id="1.10.10.60">
    <property type="entry name" value="Homeodomain-like"/>
    <property type="match status" value="1"/>
</dbReference>
<dbReference type="GO" id="GO:0003677">
    <property type="term" value="F:DNA binding"/>
    <property type="evidence" value="ECO:0007669"/>
    <property type="project" value="UniProtKB-UniRule"/>
</dbReference>
<name>A0A2T2ZTV2_9PEZI</name>
<feature type="domain" description="Homeobox" evidence="6">
    <location>
        <begin position="154"/>
        <end position="207"/>
    </location>
</feature>